<dbReference type="RefSeq" id="WP_189266688.1">
    <property type="nucleotide sequence ID" value="NZ_BMML01000018.1"/>
</dbReference>
<protein>
    <recommendedName>
        <fullName evidence="5">CHAT domain-containing protein</fullName>
    </recommendedName>
</protein>
<dbReference type="Pfam" id="PF13432">
    <property type="entry name" value="TPR_16"/>
    <property type="match status" value="1"/>
</dbReference>
<dbReference type="Pfam" id="PF12770">
    <property type="entry name" value="CHAT"/>
    <property type="match status" value="1"/>
</dbReference>
<gene>
    <name evidence="6" type="ORF">GCM10011578_067770</name>
</gene>
<dbReference type="Gene3D" id="1.25.40.10">
    <property type="entry name" value="Tetratricopeptide repeat domain"/>
    <property type="match status" value="4"/>
</dbReference>
<evidence type="ECO:0000313" key="6">
    <source>
        <dbReference type="EMBL" id="GGN30560.1"/>
    </source>
</evidence>
<proteinExistence type="predicted"/>
<reference evidence="6" key="2">
    <citation type="submission" date="2020-09" db="EMBL/GenBank/DDBJ databases">
        <authorList>
            <person name="Sun Q."/>
            <person name="Zhou Y."/>
        </authorList>
    </citation>
    <scope>NUCLEOTIDE SEQUENCE</scope>
    <source>
        <strain evidence="6">CGMCC 4.7110</strain>
    </source>
</reference>
<evidence type="ECO:0000256" key="3">
    <source>
        <dbReference type="PROSITE-ProRule" id="PRU00339"/>
    </source>
</evidence>
<dbReference type="PANTHER" id="PTHR45586:SF1">
    <property type="entry name" value="LIPOPOLYSACCHARIDE ASSEMBLY PROTEIN B"/>
    <property type="match status" value="1"/>
</dbReference>
<dbReference type="Proteomes" id="UP000653411">
    <property type="component" value="Unassembled WGS sequence"/>
</dbReference>
<dbReference type="PANTHER" id="PTHR45586">
    <property type="entry name" value="TPR REPEAT-CONTAINING PROTEIN PA4667"/>
    <property type="match status" value="1"/>
</dbReference>
<accession>A0A918CUN5</accession>
<organism evidence="6 7">
    <name type="scientific">Streptomyces fuscichromogenes</name>
    <dbReference type="NCBI Taxonomy" id="1324013"/>
    <lineage>
        <taxon>Bacteria</taxon>
        <taxon>Bacillati</taxon>
        <taxon>Actinomycetota</taxon>
        <taxon>Actinomycetes</taxon>
        <taxon>Kitasatosporales</taxon>
        <taxon>Streptomycetaceae</taxon>
        <taxon>Streptomyces</taxon>
    </lineage>
</organism>
<dbReference type="EMBL" id="BMML01000018">
    <property type="protein sequence ID" value="GGN30560.1"/>
    <property type="molecule type" value="Genomic_DNA"/>
</dbReference>
<feature type="coiled-coil region" evidence="4">
    <location>
        <begin position="996"/>
        <end position="1023"/>
    </location>
</feature>
<keyword evidence="2 3" id="KW-0802">TPR repeat</keyword>
<keyword evidence="4" id="KW-0175">Coiled coil</keyword>
<name>A0A918CUN5_9ACTN</name>
<comment type="caution">
    <text evidence="6">The sequence shown here is derived from an EMBL/GenBank/DDBJ whole genome shotgun (WGS) entry which is preliminary data.</text>
</comment>
<dbReference type="InterPro" id="IPR011990">
    <property type="entry name" value="TPR-like_helical_dom_sf"/>
</dbReference>
<dbReference type="InterPro" id="IPR051012">
    <property type="entry name" value="CellSynth/LPSAsmb/PSIAsmb"/>
</dbReference>
<dbReference type="InterPro" id="IPR024983">
    <property type="entry name" value="CHAT_dom"/>
</dbReference>
<dbReference type="SUPFAM" id="SSF48452">
    <property type="entry name" value="TPR-like"/>
    <property type="match status" value="2"/>
</dbReference>
<feature type="repeat" description="TPR" evidence="3">
    <location>
        <begin position="222"/>
        <end position="255"/>
    </location>
</feature>
<keyword evidence="1" id="KW-0677">Repeat</keyword>
<evidence type="ECO:0000256" key="2">
    <source>
        <dbReference type="ARBA" id="ARBA00022803"/>
    </source>
</evidence>
<evidence type="ECO:0000256" key="1">
    <source>
        <dbReference type="ARBA" id="ARBA00022737"/>
    </source>
</evidence>
<evidence type="ECO:0000256" key="4">
    <source>
        <dbReference type="SAM" id="Coils"/>
    </source>
</evidence>
<sequence length="1475" mass="162526">MEEQATNFRRAMLAISDEVEQARTEGGTQEALEALLRGVDRARDQLTEADGEAFGWYAHFGFRACELYESQERSDLVVELAGELWRESRTHSSPRGQLRAAIALVGAHAAEGRVAAAVQHAVSIPQLMESAAKPPAHAVYDVLLPAVDHNQIWDFLTGFAQHVYYVAENYPACIEVCRILLRIAPDGADVAALMAFSMGRMADHASAEGAYRRAIALDPERGGLHTGLTAALMGLGRLDEALESQSRAIELKPDEVLYRLTRGNIHEALGEHTAAIAEYDLILESLDGADASAEAESFGQASSTHDVWNLTSQELSRLVLIARLRSLAEVGLPEQVAEHAHPLLARDDPAMQQIVHRLLGDALRRARRTEQACDAYARAVAAGDDSRETRTTLCEWLVECGRVDEAVRELSRMADLSESSPEPIAAREALAELVDRFPAHAPALRARGQAESACGCPAQAVATFSQVLDRHPQDGWALLWRGVALVSRSDEHEPAERGWSTAFSLLRVRDALLDLAQAAHLEGGHQERAREAFGWLLERAVWSPLILTSLMDDLSAMKHLTSALPGLEAPFQALYESHTHDNPARRWSEAAAKLAAARAELELIGLPLLAALADAIRADSLMRLHRLQEALDAMSAAEKSASFLGLGPHQRVDDHVRSVMCNARGSGHEAVFLSLEHLELAALVRAEMQSYLNRLRADAMSMLGHFERAMDKASEFALGTDRTDTVRSQLQSARLLRDAGRHDEALAVLESLADEALEPDDMFWRDNLRVTVFMRSRRLDEARGLALRTLEWIPADFTYARAVLQANLAWILVVEQQAEEALKLLDGMEIGPEITWQQRKVWHQIRGTALGQLGRCAPALAEFLTVLSIVEEFRLTLRGLNARISWQAEHLQLHAQAMSCALNAEDLGTLFQLLERSKAQAFLDQLDADGTVLDTTSEELRTYLEAARARRAVLHELVDAPRPEAEIELLHTYERQGGRWSVDRGGPTTLDEPVTVSLVERRLEEEEAAVRRLESSYDEALVVGHEARADRVMDAREIADQLRVLGEERALLVEYLVMDEEILVFFLRAGDTVPQMDRIDMREFELRELVAQLLPPRTGGTSRPLSSSVLERLAPLVEPVVRRSRPGDLLWVVPHRVLHQVPLHAVPVDGAPLLRTRSFCYTPSAAVLSRCQKARDTRGTGQGSAGRWTTALVLGDSGADLPHSRFEATEVAALFGTRALVGSEAKASTLLNRAARTGGPDVLHLACHGRFSEERSLDSGVVLAPDAGALAKETVLTAEAVMRLSLSIDLVVLSACDSGRSEERAGDELIGLPRALLQAGVPSVLVSLWPVDDLATCLLMTCFHRNATESRSDVTLADALRQAQLAVADLTAQDVMEYCDRRIDETEGTERMLLQLDRADIQVLAGDLTSAVAAYRLLTEQRTTSDAVRRIVDAARRKLPLLELRAMAPEQVDYSVQPFSDPYYWASFVLVGDWR</sequence>
<reference evidence="6" key="1">
    <citation type="journal article" date="2014" name="Int. J. Syst. Evol. Microbiol.">
        <title>Complete genome sequence of Corynebacterium casei LMG S-19264T (=DSM 44701T), isolated from a smear-ripened cheese.</title>
        <authorList>
            <consortium name="US DOE Joint Genome Institute (JGI-PGF)"/>
            <person name="Walter F."/>
            <person name="Albersmeier A."/>
            <person name="Kalinowski J."/>
            <person name="Ruckert C."/>
        </authorList>
    </citation>
    <scope>NUCLEOTIDE SEQUENCE</scope>
    <source>
        <strain evidence="6">CGMCC 4.7110</strain>
    </source>
</reference>
<evidence type="ECO:0000259" key="5">
    <source>
        <dbReference type="Pfam" id="PF12770"/>
    </source>
</evidence>
<dbReference type="PROSITE" id="PS50005">
    <property type="entry name" value="TPR"/>
    <property type="match status" value="1"/>
</dbReference>
<dbReference type="InterPro" id="IPR019734">
    <property type="entry name" value="TPR_rpt"/>
</dbReference>
<keyword evidence="7" id="KW-1185">Reference proteome</keyword>
<feature type="domain" description="CHAT" evidence="5">
    <location>
        <begin position="1116"/>
        <end position="1473"/>
    </location>
</feature>
<evidence type="ECO:0000313" key="7">
    <source>
        <dbReference type="Proteomes" id="UP000653411"/>
    </source>
</evidence>
<dbReference type="SMART" id="SM00028">
    <property type="entry name" value="TPR"/>
    <property type="match status" value="5"/>
</dbReference>